<evidence type="ECO:0000256" key="1">
    <source>
        <dbReference type="SAM" id="SignalP"/>
    </source>
</evidence>
<feature type="chain" id="PRO_5020959689" evidence="1">
    <location>
        <begin position="26"/>
        <end position="61"/>
    </location>
</feature>
<keyword evidence="1" id="KW-0732">Signal</keyword>
<organism evidence="2 3">
    <name type="scientific">Setaria viridis</name>
    <name type="common">Green bristlegrass</name>
    <name type="synonym">Setaria italica subsp. viridis</name>
    <dbReference type="NCBI Taxonomy" id="4556"/>
    <lineage>
        <taxon>Eukaryota</taxon>
        <taxon>Viridiplantae</taxon>
        <taxon>Streptophyta</taxon>
        <taxon>Embryophyta</taxon>
        <taxon>Tracheophyta</taxon>
        <taxon>Spermatophyta</taxon>
        <taxon>Magnoliopsida</taxon>
        <taxon>Liliopsida</taxon>
        <taxon>Poales</taxon>
        <taxon>Poaceae</taxon>
        <taxon>PACMAD clade</taxon>
        <taxon>Panicoideae</taxon>
        <taxon>Panicodae</taxon>
        <taxon>Paniceae</taxon>
        <taxon>Cenchrinae</taxon>
        <taxon>Setaria</taxon>
    </lineage>
</organism>
<dbReference type="AlphaFoldDB" id="A0A4U6VCL7"/>
<feature type="signal peptide" evidence="1">
    <location>
        <begin position="1"/>
        <end position="25"/>
    </location>
</feature>
<reference evidence="2" key="1">
    <citation type="submission" date="2019-03" db="EMBL/GenBank/DDBJ databases">
        <title>WGS assembly of Setaria viridis.</title>
        <authorList>
            <person name="Huang P."/>
            <person name="Jenkins J."/>
            <person name="Grimwood J."/>
            <person name="Barry K."/>
            <person name="Healey A."/>
            <person name="Mamidi S."/>
            <person name="Sreedasyam A."/>
            <person name="Shu S."/>
            <person name="Feldman M."/>
            <person name="Wu J."/>
            <person name="Yu Y."/>
            <person name="Chen C."/>
            <person name="Johnson J."/>
            <person name="Rokhsar D."/>
            <person name="Baxter I."/>
            <person name="Schmutz J."/>
            <person name="Brutnell T."/>
            <person name="Kellogg E."/>
        </authorList>
    </citation>
    <scope>NUCLEOTIDE SEQUENCE [LARGE SCALE GENOMIC DNA]</scope>
</reference>
<proteinExistence type="predicted"/>
<gene>
    <name evidence="2" type="ORF">SEVIR_3G188301v2</name>
</gene>
<protein>
    <submittedName>
        <fullName evidence="2">Uncharacterized protein</fullName>
    </submittedName>
</protein>
<dbReference type="Gramene" id="TKW26422">
    <property type="protein sequence ID" value="TKW26422"/>
    <property type="gene ID" value="SEVIR_3G188301v2"/>
</dbReference>
<dbReference type="EMBL" id="CM016554">
    <property type="protein sequence ID" value="TKW26422.1"/>
    <property type="molecule type" value="Genomic_DNA"/>
</dbReference>
<name>A0A4U6VCL7_SETVI</name>
<evidence type="ECO:0000313" key="3">
    <source>
        <dbReference type="Proteomes" id="UP000298652"/>
    </source>
</evidence>
<keyword evidence="3" id="KW-1185">Reference proteome</keyword>
<sequence>MYPHQGTNLMQFLLWIALLVCRIASDVPCKSTCVVSVLRLALAKAENCYYSISKGSANVVD</sequence>
<dbReference type="Proteomes" id="UP000298652">
    <property type="component" value="Chromosome 3"/>
</dbReference>
<accession>A0A4U6VCL7</accession>
<evidence type="ECO:0000313" key="2">
    <source>
        <dbReference type="EMBL" id="TKW26422.1"/>
    </source>
</evidence>